<reference evidence="3" key="1">
    <citation type="submission" date="2018-05" db="EMBL/GenBank/DDBJ databases">
        <authorList>
            <person name="Lanie J.A."/>
            <person name="Ng W.-L."/>
            <person name="Kazmierczak K.M."/>
            <person name="Andrzejewski T.M."/>
            <person name="Davidsen T.M."/>
            <person name="Wayne K.J."/>
            <person name="Tettelin H."/>
            <person name="Glass J.I."/>
            <person name="Rusch D."/>
            <person name="Podicherti R."/>
            <person name="Tsui H.-C.T."/>
            <person name="Winkler M.E."/>
        </authorList>
    </citation>
    <scope>NUCLEOTIDE SEQUENCE</scope>
</reference>
<dbReference type="GO" id="GO:0015920">
    <property type="term" value="P:lipopolysaccharide transport"/>
    <property type="evidence" value="ECO:0007669"/>
    <property type="project" value="TreeGrafter"/>
</dbReference>
<gene>
    <name evidence="3" type="ORF">METZ01_LOCUS366699</name>
</gene>
<protein>
    <submittedName>
        <fullName evidence="3">Uncharacterized protein</fullName>
    </submittedName>
</protein>
<keyword evidence="2" id="KW-1133">Transmembrane helix</keyword>
<dbReference type="AlphaFoldDB" id="A0A382SWK4"/>
<feature type="non-terminal residue" evidence="3">
    <location>
        <position position="81"/>
    </location>
</feature>
<sequence>MQALGISEVVNSLISNRALVYQLTRRNIQIRFRGAALGILWSLVTPILMLAMYTFVFGTILKVRWIQQQGGNLEFATILFS</sequence>
<name>A0A382SWK4_9ZZZZ</name>
<dbReference type="PANTHER" id="PTHR30413">
    <property type="entry name" value="INNER MEMBRANE TRANSPORT PERMEASE"/>
    <property type="match status" value="1"/>
</dbReference>
<dbReference type="EMBL" id="UINC01131872">
    <property type="protein sequence ID" value="SVD13845.1"/>
    <property type="molecule type" value="Genomic_DNA"/>
</dbReference>
<dbReference type="PANTHER" id="PTHR30413:SF10">
    <property type="entry name" value="CAPSULE POLYSACCHARIDE EXPORT INNER-MEMBRANE PROTEIN CTRC"/>
    <property type="match status" value="1"/>
</dbReference>
<evidence type="ECO:0000256" key="1">
    <source>
        <dbReference type="ARBA" id="ARBA00022448"/>
    </source>
</evidence>
<proteinExistence type="predicted"/>
<keyword evidence="2" id="KW-0812">Transmembrane</keyword>
<evidence type="ECO:0000256" key="2">
    <source>
        <dbReference type="SAM" id="Phobius"/>
    </source>
</evidence>
<feature type="transmembrane region" description="Helical" evidence="2">
    <location>
        <begin position="35"/>
        <end position="56"/>
    </location>
</feature>
<evidence type="ECO:0000313" key="3">
    <source>
        <dbReference type="EMBL" id="SVD13845.1"/>
    </source>
</evidence>
<accession>A0A382SWK4</accession>
<keyword evidence="2" id="KW-0472">Membrane</keyword>
<organism evidence="3">
    <name type="scientific">marine metagenome</name>
    <dbReference type="NCBI Taxonomy" id="408172"/>
    <lineage>
        <taxon>unclassified sequences</taxon>
        <taxon>metagenomes</taxon>
        <taxon>ecological metagenomes</taxon>
    </lineage>
</organism>
<keyword evidence="1" id="KW-0813">Transport</keyword>